<proteinExistence type="predicted"/>
<evidence type="ECO:0000313" key="2">
    <source>
        <dbReference type="Proteomes" id="UP000276133"/>
    </source>
</evidence>
<gene>
    <name evidence="1" type="ORF">BpHYR1_035258</name>
</gene>
<sequence length="108" mass="12313">MHEFVYVLNNAQMLKRCNKFTFFYLKKNLSSSVFLSRLTCRGLDDMPTRSQISLNSSSLASHSWSTSSPPCSMNEPKYWLRLALVSRSCKVCWPLLSLASALHSLSFI</sequence>
<dbReference type="EMBL" id="REGN01001740">
    <property type="protein sequence ID" value="RNA32833.1"/>
    <property type="molecule type" value="Genomic_DNA"/>
</dbReference>
<dbReference type="Proteomes" id="UP000276133">
    <property type="component" value="Unassembled WGS sequence"/>
</dbReference>
<comment type="caution">
    <text evidence="1">The sequence shown here is derived from an EMBL/GenBank/DDBJ whole genome shotgun (WGS) entry which is preliminary data.</text>
</comment>
<protein>
    <submittedName>
        <fullName evidence="1">Uncharacterized protein</fullName>
    </submittedName>
</protein>
<name>A0A3M7SAJ3_BRAPC</name>
<reference evidence="1 2" key="1">
    <citation type="journal article" date="2018" name="Sci. Rep.">
        <title>Genomic signatures of local adaptation to the degree of environmental predictability in rotifers.</title>
        <authorList>
            <person name="Franch-Gras L."/>
            <person name="Hahn C."/>
            <person name="Garcia-Roger E.M."/>
            <person name="Carmona M.J."/>
            <person name="Serra M."/>
            <person name="Gomez A."/>
        </authorList>
    </citation>
    <scope>NUCLEOTIDE SEQUENCE [LARGE SCALE GENOMIC DNA]</scope>
    <source>
        <strain evidence="1">HYR1</strain>
    </source>
</reference>
<dbReference type="AlphaFoldDB" id="A0A3M7SAJ3"/>
<evidence type="ECO:0000313" key="1">
    <source>
        <dbReference type="EMBL" id="RNA32833.1"/>
    </source>
</evidence>
<organism evidence="1 2">
    <name type="scientific">Brachionus plicatilis</name>
    <name type="common">Marine rotifer</name>
    <name type="synonym">Brachionus muelleri</name>
    <dbReference type="NCBI Taxonomy" id="10195"/>
    <lineage>
        <taxon>Eukaryota</taxon>
        <taxon>Metazoa</taxon>
        <taxon>Spiralia</taxon>
        <taxon>Gnathifera</taxon>
        <taxon>Rotifera</taxon>
        <taxon>Eurotatoria</taxon>
        <taxon>Monogononta</taxon>
        <taxon>Pseudotrocha</taxon>
        <taxon>Ploima</taxon>
        <taxon>Brachionidae</taxon>
        <taxon>Brachionus</taxon>
    </lineage>
</organism>
<accession>A0A3M7SAJ3</accession>
<keyword evidence="2" id="KW-1185">Reference proteome</keyword>